<evidence type="ECO:0000259" key="1">
    <source>
        <dbReference type="Pfam" id="PF07883"/>
    </source>
</evidence>
<dbReference type="AlphaFoldDB" id="A0A8J3IUJ1"/>
<gene>
    <name evidence="2" type="ORF">KSF_109260</name>
</gene>
<dbReference type="Pfam" id="PF07883">
    <property type="entry name" value="Cupin_2"/>
    <property type="match status" value="1"/>
</dbReference>
<protein>
    <recommendedName>
        <fullName evidence="1">Cupin type-2 domain-containing protein</fullName>
    </recommendedName>
</protein>
<evidence type="ECO:0000313" key="3">
    <source>
        <dbReference type="Proteomes" id="UP000597444"/>
    </source>
</evidence>
<feature type="domain" description="Cupin type-2" evidence="1">
    <location>
        <begin position="56"/>
        <end position="123"/>
    </location>
</feature>
<evidence type="ECO:0000313" key="2">
    <source>
        <dbReference type="EMBL" id="GHP00879.1"/>
    </source>
</evidence>
<dbReference type="InterPro" id="IPR013096">
    <property type="entry name" value="Cupin_2"/>
</dbReference>
<organism evidence="2 3">
    <name type="scientific">Reticulibacter mediterranei</name>
    <dbReference type="NCBI Taxonomy" id="2778369"/>
    <lineage>
        <taxon>Bacteria</taxon>
        <taxon>Bacillati</taxon>
        <taxon>Chloroflexota</taxon>
        <taxon>Ktedonobacteria</taxon>
        <taxon>Ktedonobacterales</taxon>
        <taxon>Reticulibacteraceae</taxon>
        <taxon>Reticulibacter</taxon>
    </lineage>
</organism>
<comment type="caution">
    <text evidence="2">The sequence shown here is derived from an EMBL/GenBank/DDBJ whole genome shotgun (WGS) entry which is preliminary data.</text>
</comment>
<name>A0A8J3IUJ1_9CHLR</name>
<dbReference type="Gene3D" id="2.60.120.10">
    <property type="entry name" value="Jelly Rolls"/>
    <property type="match status" value="1"/>
</dbReference>
<dbReference type="EMBL" id="BNJK01000003">
    <property type="protein sequence ID" value="GHP00879.1"/>
    <property type="molecule type" value="Genomic_DNA"/>
</dbReference>
<dbReference type="SUPFAM" id="SSF51182">
    <property type="entry name" value="RmlC-like cupins"/>
    <property type="match status" value="1"/>
</dbReference>
<sequence>MQTPFTGLCITPHAMSVYQAGLTFEQLHGEGSVYNLNLVTPGHMKHYGRAVSSLEVVTVAPHGRVGEHLQGTDEIYYLLSGKGCLQTNGTQEGVVAGDLVIAPRGTLHSIHNTESTVPLTFFVTEVAAPQGERRPATVLTSLPDHLREGTFHQTSKPVRLLQVDLSALFAGAWGLFTLLELPAGARLHPYLEQAYDQNVLVPFGNATLTVEGLEERFGTDNFGINAFLPRGVKIALTNQSSRDPLLVVILSFPFTTAGEV</sequence>
<keyword evidence="3" id="KW-1185">Reference proteome</keyword>
<proteinExistence type="predicted"/>
<dbReference type="Proteomes" id="UP000597444">
    <property type="component" value="Unassembled WGS sequence"/>
</dbReference>
<dbReference type="InterPro" id="IPR014710">
    <property type="entry name" value="RmlC-like_jellyroll"/>
</dbReference>
<dbReference type="InterPro" id="IPR011051">
    <property type="entry name" value="RmlC_Cupin_sf"/>
</dbReference>
<accession>A0A8J3IUJ1</accession>
<reference evidence="2" key="1">
    <citation type="submission" date="2020-10" db="EMBL/GenBank/DDBJ databases">
        <title>Taxonomic study of unclassified bacteria belonging to the class Ktedonobacteria.</title>
        <authorList>
            <person name="Yabe S."/>
            <person name="Wang C.M."/>
            <person name="Zheng Y."/>
            <person name="Sakai Y."/>
            <person name="Cavaletti L."/>
            <person name="Monciardini P."/>
            <person name="Donadio S."/>
        </authorList>
    </citation>
    <scope>NUCLEOTIDE SEQUENCE</scope>
    <source>
        <strain evidence="2">ID150040</strain>
    </source>
</reference>
<dbReference type="RefSeq" id="WP_220211449.1">
    <property type="nucleotide sequence ID" value="NZ_BNJK01000003.1"/>
</dbReference>